<evidence type="ECO:0008006" key="4">
    <source>
        <dbReference type="Google" id="ProtNLM"/>
    </source>
</evidence>
<keyword evidence="1" id="KW-0732">Signal</keyword>
<feature type="chain" id="PRO_5018521972" description="DUF5666 domain-containing protein" evidence="1">
    <location>
        <begin position="19"/>
        <end position="157"/>
    </location>
</feature>
<dbReference type="EMBL" id="CP032509">
    <property type="protein sequence ID" value="AZN72977.1"/>
    <property type="molecule type" value="Genomic_DNA"/>
</dbReference>
<name>A0A3Q8XQK2_9HYPH</name>
<evidence type="ECO:0000313" key="2">
    <source>
        <dbReference type="EMBL" id="AZN72977.1"/>
    </source>
</evidence>
<dbReference type="KEGG" id="abaw:D5400_18310"/>
<evidence type="ECO:0000313" key="3">
    <source>
        <dbReference type="Proteomes" id="UP000268192"/>
    </source>
</evidence>
<evidence type="ECO:0000256" key="1">
    <source>
        <dbReference type="SAM" id="SignalP"/>
    </source>
</evidence>
<proteinExistence type="predicted"/>
<dbReference type="AlphaFoldDB" id="A0A3Q8XQK2"/>
<sequence length="157" mass="16904">MRFISFICTLFFVAPALAFPAVGDKVVFDGTYTSPDGLVVVFTQTMEIVAFDASTEIFTFSNTFVSSGKPIQNTVTTPASEMVSDVKVREVLGGCEAAGGTIEDIRVPAGTFRTCRSSKQDGGTVWTADVPFGLVKQIYFDGEDRVEVELRGLHAGQ</sequence>
<reference evidence="2 3" key="1">
    <citation type="submission" date="2018-09" db="EMBL/GenBank/DDBJ databases">
        <title>Marinorhizobium profundi gen. nov., sp. nov., isolated from a deep-sea sediment sample from the New Britain Trench and proposal of Marinorhizobiaceae fam. nov. in the order Rhizobiales of the class Alphaproteobacteria.</title>
        <authorList>
            <person name="Cao J."/>
        </authorList>
    </citation>
    <scope>NUCLEOTIDE SEQUENCE [LARGE SCALE GENOMIC DNA]</scope>
    <source>
        <strain evidence="2 3">WS11</strain>
    </source>
</reference>
<organism evidence="2 3">
    <name type="scientific">Georhizobium profundi</name>
    <dbReference type="NCBI Taxonomy" id="2341112"/>
    <lineage>
        <taxon>Bacteria</taxon>
        <taxon>Pseudomonadati</taxon>
        <taxon>Pseudomonadota</taxon>
        <taxon>Alphaproteobacteria</taxon>
        <taxon>Hyphomicrobiales</taxon>
        <taxon>Rhizobiaceae</taxon>
        <taxon>Georhizobium</taxon>
    </lineage>
</organism>
<accession>A0A3Q8XQK2</accession>
<gene>
    <name evidence="2" type="ORF">D5400_18310</name>
</gene>
<feature type="signal peptide" evidence="1">
    <location>
        <begin position="1"/>
        <end position="18"/>
    </location>
</feature>
<keyword evidence="3" id="KW-1185">Reference proteome</keyword>
<dbReference type="Proteomes" id="UP000268192">
    <property type="component" value="Chromosome"/>
</dbReference>
<protein>
    <recommendedName>
        <fullName evidence="4">DUF5666 domain-containing protein</fullName>
    </recommendedName>
</protein>